<comment type="caution">
    <text evidence="16">The sequence shown here is derived from an EMBL/GenBank/DDBJ whole genome shotgun (WGS) entry which is preliminary data.</text>
</comment>
<evidence type="ECO:0000256" key="13">
    <source>
        <dbReference type="ARBA" id="ARBA00042775"/>
    </source>
</evidence>
<evidence type="ECO:0000313" key="17">
    <source>
        <dbReference type="Proteomes" id="UP000031057"/>
    </source>
</evidence>
<dbReference type="RefSeq" id="WP_039284038.1">
    <property type="nucleotide sequence ID" value="NZ_JTDI01000003.1"/>
</dbReference>
<dbReference type="GO" id="GO:0005886">
    <property type="term" value="C:plasma membrane"/>
    <property type="evidence" value="ECO:0007669"/>
    <property type="project" value="UniProtKB-SubCell"/>
</dbReference>
<evidence type="ECO:0000256" key="2">
    <source>
        <dbReference type="ARBA" id="ARBA00018370"/>
    </source>
</evidence>
<dbReference type="AlphaFoldDB" id="A0A0B1ZKF1"/>
<dbReference type="PROSITE" id="PS50198">
    <property type="entry name" value="PPIC_PPIASE_2"/>
    <property type="match status" value="1"/>
</dbReference>
<dbReference type="PANTHER" id="PTHR47529:SF1">
    <property type="entry name" value="PERIPLASMIC CHAPERONE PPID"/>
    <property type="match status" value="1"/>
</dbReference>
<evidence type="ECO:0000256" key="8">
    <source>
        <dbReference type="ARBA" id="ARBA00023186"/>
    </source>
</evidence>
<evidence type="ECO:0000256" key="1">
    <source>
        <dbReference type="ARBA" id="ARBA00004382"/>
    </source>
</evidence>
<keyword evidence="5" id="KW-0812">Transmembrane</keyword>
<evidence type="ECO:0000259" key="15">
    <source>
        <dbReference type="PROSITE" id="PS50198"/>
    </source>
</evidence>
<dbReference type="InterPro" id="IPR000297">
    <property type="entry name" value="PPIase_PpiC"/>
</dbReference>
<dbReference type="Gene3D" id="1.10.4030.10">
    <property type="entry name" value="Porin chaperone SurA, peptide-binding domain"/>
    <property type="match status" value="1"/>
</dbReference>
<reference evidence="16 17" key="1">
    <citation type="submission" date="2014-10" db="EMBL/GenBank/DDBJ databases">
        <title>Genome sequence of Novosphingobium malaysiense MUSC 273(T).</title>
        <authorList>
            <person name="Lee L.-H."/>
        </authorList>
    </citation>
    <scope>NUCLEOTIDE SEQUENCE [LARGE SCALE GENOMIC DNA]</scope>
    <source>
        <strain evidence="16 17">MUSC 273</strain>
    </source>
</reference>
<dbReference type="InterPro" id="IPR052029">
    <property type="entry name" value="PpiD_chaperone"/>
</dbReference>
<dbReference type="STRING" id="1348853.LK12_12270"/>
<evidence type="ECO:0000256" key="3">
    <source>
        <dbReference type="ARBA" id="ARBA00022475"/>
    </source>
</evidence>
<evidence type="ECO:0000256" key="14">
    <source>
        <dbReference type="PROSITE-ProRule" id="PRU00278"/>
    </source>
</evidence>
<keyword evidence="6" id="KW-1133">Transmembrane helix</keyword>
<dbReference type="GO" id="GO:0003755">
    <property type="term" value="F:peptidyl-prolyl cis-trans isomerase activity"/>
    <property type="evidence" value="ECO:0007669"/>
    <property type="project" value="UniProtKB-KW"/>
</dbReference>
<comment type="similarity">
    <text evidence="11">Belongs to the PpiD chaperone family.</text>
</comment>
<name>A0A0B1ZKF1_9SPHN</name>
<keyword evidence="4" id="KW-0997">Cell inner membrane</keyword>
<feature type="domain" description="PpiC" evidence="15">
    <location>
        <begin position="272"/>
        <end position="360"/>
    </location>
</feature>
<evidence type="ECO:0000313" key="16">
    <source>
        <dbReference type="EMBL" id="KHK91575.1"/>
    </source>
</evidence>
<dbReference type="Proteomes" id="UP000031057">
    <property type="component" value="Unassembled WGS sequence"/>
</dbReference>
<keyword evidence="17" id="KW-1185">Reference proteome</keyword>
<protein>
    <recommendedName>
        <fullName evidence="2">Parvulin-like PPIase</fullName>
    </recommendedName>
    <alternativeName>
        <fullName evidence="9">Peptidyl-prolyl cis-trans isomerase plp</fullName>
    </alternativeName>
    <alternativeName>
        <fullName evidence="12">Periplasmic chaperone PpiD</fullName>
    </alternativeName>
    <alternativeName>
        <fullName evidence="13">Periplasmic folding chaperone</fullName>
    </alternativeName>
    <alternativeName>
        <fullName evidence="10">Rotamase plp</fullName>
    </alternativeName>
</protein>
<dbReference type="SUPFAM" id="SSF54534">
    <property type="entry name" value="FKBP-like"/>
    <property type="match status" value="1"/>
</dbReference>
<evidence type="ECO:0000256" key="4">
    <source>
        <dbReference type="ARBA" id="ARBA00022519"/>
    </source>
</evidence>
<proteinExistence type="inferred from homology"/>
<comment type="subcellular location">
    <subcellularLocation>
        <location evidence="1">Cell inner membrane</location>
        <topology evidence="1">Single-pass type II membrane protein</topology>
        <orientation evidence="1">Periplasmic side</orientation>
    </subcellularLocation>
</comment>
<evidence type="ECO:0000256" key="6">
    <source>
        <dbReference type="ARBA" id="ARBA00022989"/>
    </source>
</evidence>
<keyword evidence="14 16" id="KW-0413">Isomerase</keyword>
<dbReference type="SUPFAM" id="SSF109998">
    <property type="entry name" value="Triger factor/SurA peptide-binding domain-like"/>
    <property type="match status" value="1"/>
</dbReference>
<dbReference type="OrthoDB" id="9768393at2"/>
<keyword evidence="14" id="KW-0697">Rotamase</keyword>
<sequence length="649" mass="69912">MISIFRKFFTSKIGAGIALVVLVIIAIAFASGDIAGMRGSSAGGGGSAVATVGGEDIDANDLAQGATRALNRVKQQEPTATMKLLVAQGGVEQVLSDLIDRTALFVFGKDHKIIVSDRLVDSEITQIPAFQGVDGKFDQNTFRQALAQQGISEQSLREDIAHNITGKVLMVPATSGTEMSEFAAKRYASLLNETRSGSVAALPSLLFAPDKDPTDKQLAAFYKDHTDEFIRPERRVIRYATFDQDSMKAPAPPTDAEIAARYESEKSAYAAQDKRKITQLIVPTEAAAKAVVSEVEGGKSLEAAAREKGLSAANLEFFSKDELASQFSPEVADAVFAAPVGKLATPQKSPLGWHVIRVDEESKKPARSLDEVKDELIEQIREEKRRKAFMDMVSNVEDQFDNGANLTEVAKAIGAEVKKTAQVTADGNVYMKPNESVPEAVKPVLSTAFTMEQEEPQVAPAVPGKSYVLFDVTEIAPSAPAPLDEIKDDVKLAWKLYTGSEAAKKAALKMQAEIKKGKTIEQALSSIGKRLPPVQQVSMSRPTLTEALRQGKQVPPPVSLMFHMAEDTVKVQSAAQERGWFVVQLKKIAPGDVESDELVKGARRELGRQLGDAYGDALAKAIRKDVGVTRHPKAVAAVRDQLAGTGTQN</sequence>
<evidence type="ECO:0000256" key="12">
    <source>
        <dbReference type="ARBA" id="ARBA00040743"/>
    </source>
</evidence>
<dbReference type="PANTHER" id="PTHR47529">
    <property type="entry name" value="PEPTIDYL-PROLYL CIS-TRANS ISOMERASE D"/>
    <property type="match status" value="1"/>
</dbReference>
<dbReference type="InterPro" id="IPR046357">
    <property type="entry name" value="PPIase_dom_sf"/>
</dbReference>
<dbReference type="Pfam" id="PF13624">
    <property type="entry name" value="SurA_N_3"/>
    <property type="match status" value="1"/>
</dbReference>
<dbReference type="EMBL" id="JTDI01000003">
    <property type="protein sequence ID" value="KHK91575.1"/>
    <property type="molecule type" value="Genomic_DNA"/>
</dbReference>
<keyword evidence="7" id="KW-0472">Membrane</keyword>
<evidence type="ECO:0000256" key="5">
    <source>
        <dbReference type="ARBA" id="ARBA00022692"/>
    </source>
</evidence>
<evidence type="ECO:0000256" key="9">
    <source>
        <dbReference type="ARBA" id="ARBA00030642"/>
    </source>
</evidence>
<dbReference type="InterPro" id="IPR027304">
    <property type="entry name" value="Trigger_fact/SurA_dom_sf"/>
</dbReference>
<organism evidence="16 17">
    <name type="scientific">Novosphingobium malaysiense</name>
    <dbReference type="NCBI Taxonomy" id="1348853"/>
    <lineage>
        <taxon>Bacteria</taxon>
        <taxon>Pseudomonadati</taxon>
        <taxon>Pseudomonadota</taxon>
        <taxon>Alphaproteobacteria</taxon>
        <taxon>Sphingomonadales</taxon>
        <taxon>Sphingomonadaceae</taxon>
        <taxon>Novosphingobium</taxon>
    </lineage>
</organism>
<keyword evidence="8" id="KW-0143">Chaperone</keyword>
<evidence type="ECO:0000256" key="10">
    <source>
        <dbReference type="ARBA" id="ARBA00031484"/>
    </source>
</evidence>
<dbReference type="Pfam" id="PF13145">
    <property type="entry name" value="Rotamase_2"/>
    <property type="match status" value="1"/>
</dbReference>
<accession>A0A0B1ZKF1</accession>
<gene>
    <name evidence="16" type="ORF">LK12_12270</name>
</gene>
<evidence type="ECO:0000256" key="7">
    <source>
        <dbReference type="ARBA" id="ARBA00023136"/>
    </source>
</evidence>
<keyword evidence="3" id="KW-1003">Cell membrane</keyword>
<dbReference type="Gene3D" id="3.10.50.40">
    <property type="match status" value="1"/>
</dbReference>
<evidence type="ECO:0000256" key="11">
    <source>
        <dbReference type="ARBA" id="ARBA00038408"/>
    </source>
</evidence>